<protein>
    <recommendedName>
        <fullName evidence="1">DUF4136 domain-containing protein</fullName>
    </recommendedName>
</protein>
<proteinExistence type="predicted"/>
<keyword evidence="3" id="KW-1185">Reference proteome</keyword>
<name>A0A095VRJ0_9GAMM</name>
<evidence type="ECO:0000313" key="3">
    <source>
        <dbReference type="Proteomes" id="UP000029640"/>
    </source>
</evidence>
<dbReference type="HOGENOM" id="CLU_1406630_0_0_6"/>
<dbReference type="Gene3D" id="3.30.160.670">
    <property type="match status" value="1"/>
</dbReference>
<dbReference type="Proteomes" id="UP000029640">
    <property type="component" value="Unassembled WGS sequence"/>
</dbReference>
<dbReference type="PROSITE" id="PS51257">
    <property type="entry name" value="PROKAR_LIPOPROTEIN"/>
    <property type="match status" value="1"/>
</dbReference>
<evidence type="ECO:0000313" key="2">
    <source>
        <dbReference type="EMBL" id="KGE04062.1"/>
    </source>
</evidence>
<dbReference type="InterPro" id="IPR025411">
    <property type="entry name" value="DUF4136"/>
</dbReference>
<evidence type="ECO:0000259" key="1">
    <source>
        <dbReference type="Pfam" id="PF13590"/>
    </source>
</evidence>
<dbReference type="OrthoDB" id="5732251at2"/>
<dbReference type="AlphaFoldDB" id="A0A095VRJ0"/>
<dbReference type="Pfam" id="PF13590">
    <property type="entry name" value="DUF4136"/>
    <property type="match status" value="1"/>
</dbReference>
<comment type="caution">
    <text evidence="2">The sequence shown here is derived from an EMBL/GenBank/DDBJ whole genome shotgun (WGS) entry which is preliminary data.</text>
</comment>
<sequence>MRSLTPLLLTLLLAGCISGIETEPADTARFAAGSYQSYAWRRPALPVEGTGADSIYQLDPVLRAAVDETLATKGYRRVTDNPDFLVDYIAAAGLSLGEVSQSAANVSYRPAAVPNRNIDQASIDNAYALGTVRETANIGIILFDAAAQEAVWNVRISKIIEDRNRVNADVARRAIRQGLRTLPEAP</sequence>
<accession>A0A095VRJ0</accession>
<feature type="domain" description="DUF4136" evidence="1">
    <location>
        <begin position="33"/>
        <end position="183"/>
    </location>
</feature>
<organism evidence="2 3">
    <name type="scientific">Pseudohaliea rubra DSM 19751</name>
    <dbReference type="NCBI Taxonomy" id="1265313"/>
    <lineage>
        <taxon>Bacteria</taxon>
        <taxon>Pseudomonadati</taxon>
        <taxon>Pseudomonadota</taxon>
        <taxon>Gammaproteobacteria</taxon>
        <taxon>Cellvibrionales</taxon>
        <taxon>Halieaceae</taxon>
        <taxon>Pseudohaliea</taxon>
    </lineage>
</organism>
<dbReference type="EMBL" id="AUVB01000038">
    <property type="protein sequence ID" value="KGE04062.1"/>
    <property type="molecule type" value="Genomic_DNA"/>
</dbReference>
<dbReference type="RefSeq" id="WP_035515541.1">
    <property type="nucleotide sequence ID" value="NZ_KN234756.1"/>
</dbReference>
<gene>
    <name evidence="2" type="ORF">HRUBRA_01286</name>
</gene>
<reference evidence="2 3" key="1">
    <citation type="journal article" date="2014" name="Genome Announc.">
        <title>Genome Sequence of Gammaproteobacterial Pseudohaliea rubra Type Strain DSM 19751, Isolated from Coastal Seawater of the Mediterranean Sea.</title>
        <authorList>
            <person name="Spring S."/>
            <person name="Fiebig A."/>
            <person name="Riedel T."/>
            <person name="Goker M."/>
            <person name="Klenk H.P."/>
        </authorList>
    </citation>
    <scope>NUCLEOTIDE SEQUENCE [LARGE SCALE GENOMIC DNA]</scope>
    <source>
        <strain evidence="2 3">DSM 19751</strain>
    </source>
</reference>